<evidence type="ECO:0000313" key="1">
    <source>
        <dbReference type="EMBL" id="EIG29988.1"/>
    </source>
</evidence>
<dbReference type="AlphaFoldDB" id="I2NVX7"/>
<dbReference type="Proteomes" id="UP000004473">
    <property type="component" value="Unassembled WGS sequence"/>
</dbReference>
<gene>
    <name evidence="1" type="ORF">HMPREF1051_0852</name>
</gene>
<name>I2NVX7_NEISI</name>
<proteinExistence type="predicted"/>
<sequence length="181" mass="20980">MAKLIYELNQSGKFSAFYLDQDKFSYFGFCDSTRLSLDFIPRFEIEAKSTKLKNHHILLTNATTILVDKKLADFLINKYNQEIQIIPIELVCKDTILSDKYFLINSLHTENIIDEEESERIYIDENTSFLSSDNMKLNDDSLKVIGIGRHNNPACSTDLFFSNELIFELHEHGFDKGFIFA</sequence>
<reference evidence="1 2" key="1">
    <citation type="submission" date="2012-04" db="EMBL/GenBank/DDBJ databases">
        <authorList>
            <person name="Harkins D.M."/>
            <person name="Madupu R."/>
            <person name="Durkin A.S."/>
            <person name="Torralba M."/>
            <person name="Methe B."/>
            <person name="Sutton G.G."/>
            <person name="Nelson K.E."/>
        </authorList>
    </citation>
    <scope>NUCLEOTIDE SEQUENCE [LARGE SCALE GENOMIC DNA]</scope>
    <source>
        <strain evidence="1 2">VK64</strain>
    </source>
</reference>
<protein>
    <submittedName>
        <fullName evidence="1">Uncharacterized protein</fullName>
    </submittedName>
</protein>
<evidence type="ECO:0000313" key="2">
    <source>
        <dbReference type="Proteomes" id="UP000004473"/>
    </source>
</evidence>
<dbReference type="EMBL" id="AJMT01000032">
    <property type="protein sequence ID" value="EIG29988.1"/>
    <property type="molecule type" value="Genomic_DNA"/>
</dbReference>
<organism evidence="1 2">
    <name type="scientific">Neisseria sicca VK64</name>
    <dbReference type="NCBI Taxonomy" id="1095748"/>
    <lineage>
        <taxon>Bacteria</taxon>
        <taxon>Pseudomonadati</taxon>
        <taxon>Pseudomonadota</taxon>
        <taxon>Betaproteobacteria</taxon>
        <taxon>Neisseriales</taxon>
        <taxon>Neisseriaceae</taxon>
        <taxon>Neisseria</taxon>
    </lineage>
</organism>
<comment type="caution">
    <text evidence="1">The sequence shown here is derived from an EMBL/GenBank/DDBJ whole genome shotgun (WGS) entry which is preliminary data.</text>
</comment>
<accession>I2NVX7</accession>
<dbReference type="RefSeq" id="WP_003763787.1">
    <property type="nucleotide sequence ID" value="NZ_AJMT01000032.1"/>
</dbReference>